<reference evidence="3 4" key="1">
    <citation type="submission" date="2016-10" db="EMBL/GenBank/DDBJ databases">
        <title>WGS of isloates from the oral cavity of healthy individuals.</title>
        <authorList>
            <person name="Sharma S."/>
            <person name="Pal V.K."/>
            <person name="Patil P.B."/>
            <person name="Korpole S."/>
            <person name="Grover V."/>
        </authorList>
    </citation>
    <scope>NUCLEOTIDE SEQUENCE [LARGE SCALE GENOMIC DNA]</scope>
    <source>
        <strain evidence="3 4">DISK12</strain>
    </source>
</reference>
<dbReference type="Proteomes" id="UP000430323">
    <property type="component" value="Unassembled WGS sequence"/>
</dbReference>
<reference evidence="2" key="3">
    <citation type="submission" date="2023-08" db="EMBL/GenBank/DDBJ databases">
        <title>Lactobacillus from the Female Urinary Tract.</title>
        <authorList>
            <person name="Stegman N."/>
            <person name="Jackson B."/>
            <person name="Steiling M."/>
            <person name="Sedano C."/>
            <person name="Wolfe A."/>
            <person name="Putonti C."/>
        </authorList>
    </citation>
    <scope>NUCLEOTIDE SEQUENCE</scope>
    <source>
        <strain evidence="2">UMB5661</strain>
    </source>
</reference>
<dbReference type="AlphaFoldDB" id="A0A2M9WKZ2"/>
<dbReference type="Proteomes" id="UP000231914">
    <property type="component" value="Unassembled WGS sequence"/>
</dbReference>
<organism evidence="3 4">
    <name type="scientific">Lactobacillus crispatus</name>
    <dbReference type="NCBI Taxonomy" id="47770"/>
    <lineage>
        <taxon>Bacteria</taxon>
        <taxon>Bacillati</taxon>
        <taxon>Bacillota</taxon>
        <taxon>Bacilli</taxon>
        <taxon>Lactobacillales</taxon>
        <taxon>Lactobacillaceae</taxon>
        <taxon>Lactobacillus</taxon>
    </lineage>
</organism>
<reference evidence="1 5" key="2">
    <citation type="submission" date="2019-09" db="EMBL/GenBank/DDBJ databases">
        <title>Investigation of probiotic properties of different lactic acid bacteria.</title>
        <authorList>
            <person name="Jaomanjaka F."/>
            <person name="Blanc P."/>
        </authorList>
    </citation>
    <scope>NUCLEOTIDE SEQUENCE [LARGE SCALE GENOMIC DNA]</scope>
    <source>
        <strain evidence="1 5">BIO6272</strain>
    </source>
</reference>
<dbReference type="EMBL" id="MKXG01000303">
    <property type="protein sequence ID" value="PJZ13871.1"/>
    <property type="molecule type" value="Genomic_DNA"/>
</dbReference>
<evidence type="ECO:0000313" key="5">
    <source>
        <dbReference type="Proteomes" id="UP000430323"/>
    </source>
</evidence>
<proteinExistence type="predicted"/>
<dbReference type="EMBL" id="JAVTXN010000025">
    <property type="protein sequence ID" value="MDT9609689.1"/>
    <property type="molecule type" value="Genomic_DNA"/>
</dbReference>
<accession>A0A2M9WKZ2</accession>
<dbReference type="RefSeq" id="WP_005723367.1">
    <property type="nucleotide sequence ID" value="NZ_CP026503.1"/>
</dbReference>
<evidence type="ECO:0000313" key="3">
    <source>
        <dbReference type="EMBL" id="PJZ13871.1"/>
    </source>
</evidence>
<protein>
    <submittedName>
        <fullName evidence="3">Uncharacterized protein</fullName>
    </submittedName>
</protein>
<name>A0A2M9WKZ2_9LACO</name>
<evidence type="ECO:0000313" key="1">
    <source>
        <dbReference type="EMBL" id="KAB1977091.1"/>
    </source>
</evidence>
<gene>
    <name evidence="3" type="ORF">BHU41_10650</name>
    <name evidence="1" type="ORF">F8251_04325</name>
    <name evidence="2" type="ORF">RON39_06040</name>
</gene>
<evidence type="ECO:0000313" key="4">
    <source>
        <dbReference type="Proteomes" id="UP000231914"/>
    </source>
</evidence>
<comment type="caution">
    <text evidence="3">The sequence shown here is derived from an EMBL/GenBank/DDBJ whole genome shotgun (WGS) entry which is preliminary data.</text>
</comment>
<evidence type="ECO:0000313" key="2">
    <source>
        <dbReference type="EMBL" id="MDT9609689.1"/>
    </source>
</evidence>
<dbReference type="Proteomes" id="UP001253287">
    <property type="component" value="Unassembled WGS sequence"/>
</dbReference>
<dbReference type="EMBL" id="WBOB01000015">
    <property type="protein sequence ID" value="KAB1977091.1"/>
    <property type="molecule type" value="Genomic_DNA"/>
</dbReference>
<sequence length="92" mass="10954">MLYPYAEFPGELSITYSQIMVDDNVKGGKKLLVHFEQPTDYGFKEARYELPDYKEIYNYDFTPSETRNNLDILKRNESLIWKCAEEEEIMID</sequence>